<feature type="domain" description="Sulfatase N-terminal" evidence="1">
    <location>
        <begin position="74"/>
        <end position="417"/>
    </location>
</feature>
<evidence type="ECO:0000313" key="2">
    <source>
        <dbReference type="EMBL" id="QDU28870.1"/>
    </source>
</evidence>
<dbReference type="InterPro" id="IPR017850">
    <property type="entry name" value="Alkaline_phosphatase_core_sf"/>
</dbReference>
<dbReference type="InterPro" id="IPR052701">
    <property type="entry name" value="GAG_Ulvan_Degrading_Sulfatases"/>
</dbReference>
<accession>A0A517YF64</accession>
<dbReference type="Proteomes" id="UP000315017">
    <property type="component" value="Chromosome"/>
</dbReference>
<organism evidence="2 3">
    <name type="scientific">Anatilimnocola aggregata</name>
    <dbReference type="NCBI Taxonomy" id="2528021"/>
    <lineage>
        <taxon>Bacteria</taxon>
        <taxon>Pseudomonadati</taxon>
        <taxon>Planctomycetota</taxon>
        <taxon>Planctomycetia</taxon>
        <taxon>Pirellulales</taxon>
        <taxon>Pirellulaceae</taxon>
        <taxon>Anatilimnocola</taxon>
    </lineage>
</organism>
<dbReference type="Pfam" id="PF00884">
    <property type="entry name" value="Sulfatase"/>
    <property type="match status" value="1"/>
</dbReference>
<gene>
    <name evidence="2" type="primary">atsA_32</name>
    <name evidence="2" type="ORF">ETAA8_39760</name>
</gene>
<dbReference type="AlphaFoldDB" id="A0A517YF64"/>
<dbReference type="EC" id="3.1.6.1" evidence="2"/>
<dbReference type="GO" id="GO:0004065">
    <property type="term" value="F:arylsulfatase activity"/>
    <property type="evidence" value="ECO:0007669"/>
    <property type="project" value="UniProtKB-EC"/>
</dbReference>
<evidence type="ECO:0000259" key="1">
    <source>
        <dbReference type="Pfam" id="PF00884"/>
    </source>
</evidence>
<protein>
    <submittedName>
        <fullName evidence="2">Arylsulfatase</fullName>
        <ecNumber evidence="2">3.1.6.1</ecNumber>
    </submittedName>
</protein>
<evidence type="ECO:0000313" key="3">
    <source>
        <dbReference type="Proteomes" id="UP000315017"/>
    </source>
</evidence>
<dbReference type="PANTHER" id="PTHR43751:SF2">
    <property type="entry name" value="SULFATASE N-TERMINAL DOMAIN-CONTAINING PROTEIN"/>
    <property type="match status" value="1"/>
</dbReference>
<dbReference type="Gene3D" id="3.40.720.10">
    <property type="entry name" value="Alkaline Phosphatase, subunit A"/>
    <property type="match status" value="1"/>
</dbReference>
<reference evidence="2 3" key="1">
    <citation type="submission" date="2019-02" db="EMBL/GenBank/DDBJ databases">
        <title>Deep-cultivation of Planctomycetes and their phenomic and genomic characterization uncovers novel biology.</title>
        <authorList>
            <person name="Wiegand S."/>
            <person name="Jogler M."/>
            <person name="Boedeker C."/>
            <person name="Pinto D."/>
            <person name="Vollmers J."/>
            <person name="Rivas-Marin E."/>
            <person name="Kohn T."/>
            <person name="Peeters S.H."/>
            <person name="Heuer A."/>
            <person name="Rast P."/>
            <person name="Oberbeckmann S."/>
            <person name="Bunk B."/>
            <person name="Jeske O."/>
            <person name="Meyerdierks A."/>
            <person name="Storesund J.E."/>
            <person name="Kallscheuer N."/>
            <person name="Luecker S."/>
            <person name="Lage O.M."/>
            <person name="Pohl T."/>
            <person name="Merkel B.J."/>
            <person name="Hornburger P."/>
            <person name="Mueller R.-W."/>
            <person name="Bruemmer F."/>
            <person name="Labrenz M."/>
            <person name="Spormann A.M."/>
            <person name="Op den Camp H."/>
            <person name="Overmann J."/>
            <person name="Amann R."/>
            <person name="Jetten M.S.M."/>
            <person name="Mascher T."/>
            <person name="Medema M.H."/>
            <person name="Devos D.P."/>
            <person name="Kaster A.-K."/>
            <person name="Ovreas L."/>
            <person name="Rohde M."/>
            <person name="Galperin M.Y."/>
            <person name="Jogler C."/>
        </authorList>
    </citation>
    <scope>NUCLEOTIDE SEQUENCE [LARGE SCALE GENOMIC DNA]</scope>
    <source>
        <strain evidence="2 3">ETA_A8</strain>
    </source>
</reference>
<keyword evidence="3" id="KW-1185">Reference proteome</keyword>
<name>A0A517YF64_9BACT</name>
<dbReference type="CDD" id="cd16142">
    <property type="entry name" value="ARS_like"/>
    <property type="match status" value="1"/>
</dbReference>
<dbReference type="SUPFAM" id="SSF53649">
    <property type="entry name" value="Alkaline phosphatase-like"/>
    <property type="match status" value="1"/>
</dbReference>
<dbReference type="KEGG" id="aagg:ETAA8_39760"/>
<dbReference type="PANTHER" id="PTHR43751">
    <property type="entry name" value="SULFATASE"/>
    <property type="match status" value="1"/>
</dbReference>
<dbReference type="InterPro" id="IPR000917">
    <property type="entry name" value="Sulfatase_N"/>
</dbReference>
<keyword evidence="2" id="KW-0378">Hydrolase</keyword>
<dbReference type="EMBL" id="CP036274">
    <property type="protein sequence ID" value="QDU28870.1"/>
    <property type="molecule type" value="Genomic_DNA"/>
</dbReference>
<sequence length="586" mass="65007">MLRAKSMWLLLILAAGGLLGYGAASMNFRPNPQAQAAQYASSPAVESPRLDRAFTDAVAQVIRPVQQSASSKRPNILFIMGDDIGMWNIGAYHRGLMAGRTPNLDNLAKQGMLFTDYYAEASCTAGRANFITGQLPIRTGLTTVGQAGAKVGLPAEACTIATALKAQGYATGQFGKNHLGDRNEYLPTVHGFDEFFGYLYHLDAMEDPAHPNYPQALLSKVGPRNMVHSWATETDDPTEMPRWGKVGKQKIEDAGTLYPKRMETVDDEIRDLAINFMDKAKAANKPFFVWLNPTRMHIVTHLSPKWEATRNSENGWSEQEAGMAQLDNDIGLVLQKLKDMGEEDNTIVVFTTDNGTESFTWPDGGTTPFAQCKGTVMEGGFRVPCIARWPGKIPPNTVQNGLMSGLDWFPTFLAAAGNTAITDDLLKGVKIGDRSYKNHLDGYNQTNLLTGKGPSNRHEIFYLGESTVGAVRIDDYKYRFIDQPHGWLGEKTHPDVPYITNLRLDPFERLGWPNNGTKEGAQQYFDWFKFQFWRFVFVQDVMGKELQTFVDYPPMQRGASFNLDAVKAEMAKRMAQAEAASKGPGK</sequence>
<proteinExistence type="predicted"/>